<dbReference type="EMBL" id="ADNV01000332">
    <property type="protein sequence ID" value="EFG75190.1"/>
    <property type="molecule type" value="Genomic_DNA"/>
</dbReference>
<evidence type="ECO:0000313" key="2">
    <source>
        <dbReference type="Proteomes" id="UP000003653"/>
    </source>
</evidence>
<name>D5PFC0_9MYCO</name>
<organism evidence="1 2">
    <name type="scientific">Mycobacterium parascrofulaceum ATCC BAA-614</name>
    <dbReference type="NCBI Taxonomy" id="525368"/>
    <lineage>
        <taxon>Bacteria</taxon>
        <taxon>Bacillati</taxon>
        <taxon>Actinomycetota</taxon>
        <taxon>Actinomycetes</taxon>
        <taxon>Mycobacteriales</taxon>
        <taxon>Mycobacteriaceae</taxon>
        <taxon>Mycobacterium</taxon>
        <taxon>Mycobacterium simiae complex</taxon>
    </lineage>
</organism>
<proteinExistence type="predicted"/>
<evidence type="ECO:0000313" key="1">
    <source>
        <dbReference type="EMBL" id="EFG75190.1"/>
    </source>
</evidence>
<dbReference type="HOGENOM" id="CLU_1433086_0_0_11"/>
<reference evidence="1 2" key="1">
    <citation type="submission" date="2010-04" db="EMBL/GenBank/DDBJ databases">
        <authorList>
            <person name="Muzny D."/>
            <person name="Qin X."/>
            <person name="Deng J."/>
            <person name="Jiang H."/>
            <person name="Liu Y."/>
            <person name="Qu J."/>
            <person name="Song X.-Z."/>
            <person name="Zhang L."/>
            <person name="Thornton R."/>
            <person name="Coyle M."/>
            <person name="Francisco L."/>
            <person name="Jackson L."/>
            <person name="Javaid M."/>
            <person name="Korchina V."/>
            <person name="Kovar C."/>
            <person name="Mata R."/>
            <person name="Mathew T."/>
            <person name="Ngo R."/>
            <person name="Nguyen L."/>
            <person name="Nguyen N."/>
            <person name="Okwuonu G."/>
            <person name="Ongeri F."/>
            <person name="Pham C."/>
            <person name="Simmons D."/>
            <person name="Wilczek-Boney K."/>
            <person name="Hale W."/>
            <person name="Jakkamsetti A."/>
            <person name="Pham P."/>
            <person name="Ruth R."/>
            <person name="San Lucas F."/>
            <person name="Warren J."/>
            <person name="Zhang J."/>
            <person name="Zhao Z."/>
            <person name="Zhou C."/>
            <person name="Zhu D."/>
            <person name="Lee S."/>
            <person name="Bess C."/>
            <person name="Blankenburg K."/>
            <person name="Forbes L."/>
            <person name="Fu Q."/>
            <person name="Gubbala S."/>
            <person name="Hirani K."/>
            <person name="Jayaseelan J.C."/>
            <person name="Lara F."/>
            <person name="Munidasa M."/>
            <person name="Palculict T."/>
            <person name="Patil S."/>
            <person name="Pu L.-L."/>
            <person name="Saada N."/>
            <person name="Tang L."/>
            <person name="Weissenberger G."/>
            <person name="Zhu Y."/>
            <person name="Hemphill L."/>
            <person name="Shang Y."/>
            <person name="Youmans B."/>
            <person name="Ayvaz T."/>
            <person name="Ross M."/>
            <person name="Santibanez J."/>
            <person name="Aqrawi P."/>
            <person name="Gross S."/>
            <person name="Joshi V."/>
            <person name="Fowler G."/>
            <person name="Nazareth L."/>
            <person name="Reid J."/>
            <person name="Worley K."/>
            <person name="Petrosino J."/>
            <person name="Highlander S."/>
            <person name="Gibbs R."/>
        </authorList>
    </citation>
    <scope>NUCLEOTIDE SEQUENCE [LARGE SCALE GENOMIC DNA]</scope>
    <source>
        <strain evidence="1 2">ATCC BAA-614</strain>
    </source>
</reference>
<keyword evidence="2" id="KW-1185">Reference proteome</keyword>
<gene>
    <name evidence="1" type="ORF">HMPREF0591_4868</name>
</gene>
<dbReference type="AlphaFoldDB" id="D5PFC0"/>
<dbReference type="eggNOG" id="ENOG5031U8R">
    <property type="taxonomic scope" value="Bacteria"/>
</dbReference>
<sequence>MPVDVVTIPGVELVRVGVHEISTGTWVVSREDLADAVAASKAGILADPVIKLGHEGPLAGGAPALGRVRNLRLAQSGDLLIGDFVDVPRALAAVMPKAWPQRSVEGLVDFAADDGRTYRFVVTGCALLGAVRPGVDGLADIADVCTLYGVAAGSGRRVVVACVPPRIGAPDPRRARAVAVARARRTRIQRITLGA</sequence>
<accession>D5PFC0</accession>
<dbReference type="Proteomes" id="UP000003653">
    <property type="component" value="Unassembled WGS sequence"/>
</dbReference>
<protein>
    <submittedName>
        <fullName evidence="1">Uncharacterized protein</fullName>
    </submittedName>
</protein>
<comment type="caution">
    <text evidence="1">The sequence shown here is derived from an EMBL/GenBank/DDBJ whole genome shotgun (WGS) entry which is preliminary data.</text>
</comment>